<protein>
    <recommendedName>
        <fullName evidence="2">Nuclease associated modular domain-containing protein</fullName>
    </recommendedName>
</protein>
<reference evidence="3 4" key="1">
    <citation type="journal article" date="2023" name="Nat. Commun.">
        <title>Origin of minicircular mitochondrial genomes in red algae.</title>
        <authorList>
            <person name="Lee Y."/>
            <person name="Cho C.H."/>
            <person name="Lee Y.M."/>
            <person name="Park S.I."/>
            <person name="Yang J.H."/>
            <person name="West J.A."/>
            <person name="Bhattacharya D."/>
            <person name="Yoon H.S."/>
        </authorList>
    </citation>
    <scope>NUCLEOTIDE SEQUENCE [LARGE SCALE GENOMIC DNA]</scope>
    <source>
        <strain evidence="3 4">CCMP1338</strain>
        <tissue evidence="3">Whole cell</tissue>
    </source>
</reference>
<feature type="domain" description="Nuclease associated modular" evidence="2">
    <location>
        <begin position="137"/>
        <end position="153"/>
    </location>
</feature>
<evidence type="ECO:0000259" key="2">
    <source>
        <dbReference type="SMART" id="SM00496"/>
    </source>
</evidence>
<dbReference type="EMBL" id="JAMWBK010000005">
    <property type="protein sequence ID" value="KAJ8905420.1"/>
    <property type="molecule type" value="Genomic_DNA"/>
</dbReference>
<feature type="compositionally biased region" description="Basic residues" evidence="1">
    <location>
        <begin position="194"/>
        <end position="207"/>
    </location>
</feature>
<dbReference type="SUPFAM" id="SSF64496">
    <property type="entry name" value="DNA-binding domain of intron-encoded endonucleases"/>
    <property type="match status" value="2"/>
</dbReference>
<comment type="caution">
    <text evidence="3">The sequence shown here is derived from an EMBL/GenBank/DDBJ whole genome shotgun (WGS) entry which is preliminary data.</text>
</comment>
<feature type="domain" description="Nuclease associated modular" evidence="2">
    <location>
        <begin position="103"/>
        <end position="119"/>
    </location>
</feature>
<organism evidence="3 4">
    <name type="scientific">Rhodosorus marinus</name>
    <dbReference type="NCBI Taxonomy" id="101924"/>
    <lineage>
        <taxon>Eukaryota</taxon>
        <taxon>Rhodophyta</taxon>
        <taxon>Stylonematophyceae</taxon>
        <taxon>Stylonematales</taxon>
        <taxon>Stylonemataceae</taxon>
        <taxon>Rhodosorus</taxon>
    </lineage>
</organism>
<dbReference type="Proteomes" id="UP001157974">
    <property type="component" value="Unassembled WGS sequence"/>
</dbReference>
<evidence type="ECO:0000313" key="3">
    <source>
        <dbReference type="EMBL" id="KAJ8905420.1"/>
    </source>
</evidence>
<feature type="compositionally biased region" description="Basic and acidic residues" evidence="1">
    <location>
        <begin position="103"/>
        <end position="124"/>
    </location>
</feature>
<accession>A0AAV8US82</accession>
<dbReference type="Pfam" id="PF07460">
    <property type="entry name" value="NUMOD3"/>
    <property type="match status" value="2"/>
</dbReference>
<gene>
    <name evidence="3" type="ORF">NDN08_001927</name>
</gene>
<name>A0AAV8US82_9RHOD</name>
<feature type="domain" description="Nuclease associated modular" evidence="2">
    <location>
        <begin position="161"/>
        <end position="177"/>
    </location>
</feature>
<proteinExistence type="predicted"/>
<sequence>MLFGLKRQIYSGCRTSGLAPGGDESDDVEAVEPAVEGSEVSETDPSQADGRASTSKLSSSSRAQISKKMKGRKLSAETKEKIRLAALSVWEKRRAEGQNNPRRTREVSEETRERISESLRGRRLSPEVKAKISAALKGRKFSQEHRQALSESFTGEKNPMFGRKRSERTKKLISQKAKERASARNAGQTTEKPTKKKRGKGGARKAAKAADDESASSSTGLEEEADSSGVSVDGLYAEEEYDEMMEEVLKNVELPLSVTKGIRQGKANLDDEKKEKEELEASRCPVCSGTGSVDCSVCVGRHGVSSSSCPQCLGVGIMFCETCGGSGGRDS</sequence>
<dbReference type="SMART" id="SM00496">
    <property type="entry name" value="IENR2"/>
    <property type="match status" value="5"/>
</dbReference>
<feature type="compositionally biased region" description="Basic residues" evidence="1">
    <location>
        <begin position="162"/>
        <end position="173"/>
    </location>
</feature>
<feature type="region of interest" description="Disordered" evidence="1">
    <location>
        <begin position="13"/>
        <end position="78"/>
    </location>
</feature>
<feature type="region of interest" description="Disordered" evidence="1">
    <location>
        <begin position="92"/>
        <end position="124"/>
    </location>
</feature>
<dbReference type="InterPro" id="IPR003611">
    <property type="entry name" value="NUMOD3"/>
</dbReference>
<dbReference type="AlphaFoldDB" id="A0AAV8US82"/>
<feature type="region of interest" description="Disordered" evidence="1">
    <location>
        <begin position="136"/>
        <end position="237"/>
    </location>
</feature>
<evidence type="ECO:0000256" key="1">
    <source>
        <dbReference type="SAM" id="MobiDB-lite"/>
    </source>
</evidence>
<feature type="domain" description="Nuclease associated modular" evidence="2">
    <location>
        <begin position="70"/>
        <end position="86"/>
    </location>
</feature>
<evidence type="ECO:0000313" key="4">
    <source>
        <dbReference type="Proteomes" id="UP001157974"/>
    </source>
</evidence>
<feature type="domain" description="Nuclease associated modular" evidence="2">
    <location>
        <begin position="120"/>
        <end position="136"/>
    </location>
</feature>
<keyword evidence="4" id="KW-1185">Reference proteome</keyword>
<dbReference type="GO" id="GO:0003677">
    <property type="term" value="F:DNA binding"/>
    <property type="evidence" value="ECO:0007669"/>
    <property type="project" value="InterPro"/>
</dbReference>